<reference evidence="3" key="1">
    <citation type="submission" date="2022-10" db="EMBL/GenBank/DDBJ databases">
        <title>Algoriphagus sp. a novel bacteria isolate from halophytes salicornia europaea.</title>
        <authorList>
            <person name="Peng Y."/>
            <person name="Jiang L."/>
            <person name="Lee J."/>
        </authorList>
    </citation>
    <scope>NUCLEOTIDE SEQUENCE</scope>
    <source>
        <strain evidence="3">TR-M5</strain>
    </source>
</reference>
<organism evidence="3 4">
    <name type="scientific">Algoriphagus halophytocola</name>
    <dbReference type="NCBI Taxonomy" id="2991499"/>
    <lineage>
        <taxon>Bacteria</taxon>
        <taxon>Pseudomonadati</taxon>
        <taxon>Bacteroidota</taxon>
        <taxon>Cytophagia</taxon>
        <taxon>Cytophagales</taxon>
        <taxon>Cyclobacteriaceae</taxon>
        <taxon>Algoriphagus</taxon>
    </lineage>
</organism>
<evidence type="ECO:0000256" key="1">
    <source>
        <dbReference type="SAM" id="Phobius"/>
    </source>
</evidence>
<dbReference type="EMBL" id="CP110226">
    <property type="protein sequence ID" value="UZD23936.1"/>
    <property type="molecule type" value="Genomic_DNA"/>
</dbReference>
<dbReference type="Gene3D" id="3.90.550.10">
    <property type="entry name" value="Spore Coat Polysaccharide Biosynthesis Protein SpsA, Chain A"/>
    <property type="match status" value="1"/>
</dbReference>
<keyword evidence="1" id="KW-1133">Transmembrane helix</keyword>
<keyword evidence="1" id="KW-0472">Membrane</keyword>
<evidence type="ECO:0000313" key="4">
    <source>
        <dbReference type="Proteomes" id="UP001163156"/>
    </source>
</evidence>
<dbReference type="Proteomes" id="UP001163156">
    <property type="component" value="Chromosome"/>
</dbReference>
<dbReference type="RefSeq" id="WP_264810647.1">
    <property type="nucleotide sequence ID" value="NZ_CP110226.1"/>
</dbReference>
<name>A0ABY6MNN5_9BACT</name>
<dbReference type="Pfam" id="PF00535">
    <property type="entry name" value="Glycos_transf_2"/>
    <property type="match status" value="1"/>
</dbReference>
<accession>A0ABY6MNN5</accession>
<gene>
    <name evidence="3" type="ORF">OM944_05445</name>
</gene>
<dbReference type="InterPro" id="IPR001173">
    <property type="entry name" value="Glyco_trans_2-like"/>
</dbReference>
<feature type="domain" description="Glycosyltransferase 2-like" evidence="2">
    <location>
        <begin position="4"/>
        <end position="157"/>
    </location>
</feature>
<dbReference type="InterPro" id="IPR029044">
    <property type="entry name" value="Nucleotide-diphossugar_trans"/>
</dbReference>
<protein>
    <submittedName>
        <fullName evidence="3">Glycosyltransferase family 2 protein</fullName>
    </submittedName>
</protein>
<keyword evidence="4" id="KW-1185">Reference proteome</keyword>
<evidence type="ECO:0000313" key="3">
    <source>
        <dbReference type="EMBL" id="UZD23936.1"/>
    </source>
</evidence>
<proteinExistence type="predicted"/>
<feature type="transmembrane region" description="Helical" evidence="1">
    <location>
        <begin position="243"/>
        <end position="261"/>
    </location>
</feature>
<dbReference type="PANTHER" id="PTHR22916">
    <property type="entry name" value="GLYCOSYLTRANSFERASE"/>
    <property type="match status" value="1"/>
</dbReference>
<sequence>MLISIIIPTFNRVQLIEESIKSVYDQKICKLECIVIDDHSTDDTKVVFESLSKKYENLIFKLRPLKLPKGTISCRNYGLKLASGKYVKFLDSDDILILDSLKEQIKILESNDKLAVCLAYGRFFDHSIGKLEEWWSRKTSSEDYLKDYFKQNIKWPIGGPLWRKSFFKKEPFNFSVSNGQEWLMHAKALIDLQSNQIHNLPIDVYLARRGHDNISKRINSSYYINRAKSRWLCLLYLLKRKPLFISHSIILIKSISWYLLLSVRIRFYKV</sequence>
<dbReference type="PANTHER" id="PTHR22916:SF3">
    <property type="entry name" value="UDP-GLCNAC:BETAGAL BETA-1,3-N-ACETYLGLUCOSAMINYLTRANSFERASE-LIKE PROTEIN 1"/>
    <property type="match status" value="1"/>
</dbReference>
<evidence type="ECO:0000259" key="2">
    <source>
        <dbReference type="Pfam" id="PF00535"/>
    </source>
</evidence>
<dbReference type="SUPFAM" id="SSF53448">
    <property type="entry name" value="Nucleotide-diphospho-sugar transferases"/>
    <property type="match status" value="1"/>
</dbReference>
<dbReference type="CDD" id="cd00761">
    <property type="entry name" value="Glyco_tranf_GTA_type"/>
    <property type="match status" value="1"/>
</dbReference>
<keyword evidence="1" id="KW-0812">Transmembrane</keyword>